<gene>
    <name evidence="3" type="ORF">Tci_042975</name>
</gene>
<reference evidence="3" key="1">
    <citation type="journal article" date="2019" name="Sci. Rep.">
        <title>Draft genome of Tanacetum cinerariifolium, the natural source of mosquito coil.</title>
        <authorList>
            <person name="Yamashiro T."/>
            <person name="Shiraishi A."/>
            <person name="Satake H."/>
            <person name="Nakayama K."/>
        </authorList>
    </citation>
    <scope>NUCLEOTIDE SEQUENCE</scope>
</reference>
<feature type="coiled-coil region" evidence="1">
    <location>
        <begin position="587"/>
        <end position="614"/>
    </location>
</feature>
<feature type="compositionally biased region" description="Polar residues" evidence="2">
    <location>
        <begin position="365"/>
        <end position="378"/>
    </location>
</feature>
<feature type="region of interest" description="Disordered" evidence="2">
    <location>
        <begin position="365"/>
        <end position="384"/>
    </location>
</feature>
<keyword evidence="1" id="KW-0175">Coiled coil</keyword>
<evidence type="ECO:0000256" key="1">
    <source>
        <dbReference type="SAM" id="Coils"/>
    </source>
</evidence>
<sequence length="771" mass="88022">MSTQQDIYAAGSESRPPMLNKENYVPWSPRLLRPNGKLIHNSIINGPYVRRMIPEPGDTNREVPVNETFHVQTDDELTEKELKQIKADDQAIQTILLGLPEDIYAAVDNYETAQEIWLRVQQMMKGSDIIIQEKKAKLFNEWERFTSNERESTKSYYHRFLKLMNDLKRNKHFPEKIASNLKFLNNLHPEWSRHVTIVHQTKDLHTADYAQLYDFLKYNQKKQDQASFNQNYMQQPMPNPEDITDPTTAMNMALALMAKVIHHAVQNPRIQNVVQGNGNRNPNRNGTARSGQREGMLLIFRQLLIAQKEEAGIQLQAKEFDLMDAAADLDEIEEVNANCILMANLQQALTLGTQTDKALVYDSNGSAEVTSGEQSGETAEQHPANFEKTRALYDSLYQNLAIEVEKVNTVNLKLKETNAELTTELARFKNQEKCFEISQEKYDKLERCYQQSVYQEQCLSKKINALHLSSEKKKLKSDFKTREDELLDKQIQLKKKIKELNNILVKTGQSIQTIRMLSPKPDSFYHTEQKMALGMTLETHNWSSSAHQELHKIVKDENFLIVNQVDSRVQNFEIQFLKEAAKFAGDFKSLAKEADESLAKHKALELEIERLLRAVVTQDIMCVMQNNSIVDVSNLQTEHEQKPPKLGETHALSKPVTSNSIPTPQEAKVVKNDKVIAPGMFRINQFKTSKEEKHVPNNVRASARTKPITVSQPPVITKKDVNSDSNGFSFTGIDNTKTRSPLIRLKDCQLGNLKVFRADSGMGRNGLTMGD</sequence>
<dbReference type="EMBL" id="BKCJ010006221">
    <property type="protein sequence ID" value="GEU70997.1"/>
    <property type="molecule type" value="Genomic_DNA"/>
</dbReference>
<feature type="region of interest" description="Disordered" evidence="2">
    <location>
        <begin position="273"/>
        <end position="292"/>
    </location>
</feature>
<evidence type="ECO:0000313" key="3">
    <source>
        <dbReference type="EMBL" id="GEU70997.1"/>
    </source>
</evidence>
<dbReference type="AlphaFoldDB" id="A0A6L2MCM4"/>
<proteinExistence type="predicted"/>
<feature type="compositionally biased region" description="Low complexity" evidence="2">
    <location>
        <begin position="273"/>
        <end position="285"/>
    </location>
</feature>
<feature type="compositionally biased region" description="Basic and acidic residues" evidence="2">
    <location>
        <begin position="638"/>
        <end position="648"/>
    </location>
</feature>
<accession>A0A6L2MCM4</accession>
<protein>
    <recommendedName>
        <fullName evidence="4">Gag-Pol polyprotein</fullName>
    </recommendedName>
</protein>
<feature type="region of interest" description="Disordered" evidence="2">
    <location>
        <begin position="638"/>
        <end position="661"/>
    </location>
</feature>
<evidence type="ECO:0000256" key="2">
    <source>
        <dbReference type="SAM" id="MobiDB-lite"/>
    </source>
</evidence>
<evidence type="ECO:0008006" key="4">
    <source>
        <dbReference type="Google" id="ProtNLM"/>
    </source>
</evidence>
<comment type="caution">
    <text evidence="3">The sequence shown here is derived from an EMBL/GenBank/DDBJ whole genome shotgun (WGS) entry which is preliminary data.</text>
</comment>
<organism evidence="3">
    <name type="scientific">Tanacetum cinerariifolium</name>
    <name type="common">Dalmatian daisy</name>
    <name type="synonym">Chrysanthemum cinerariifolium</name>
    <dbReference type="NCBI Taxonomy" id="118510"/>
    <lineage>
        <taxon>Eukaryota</taxon>
        <taxon>Viridiplantae</taxon>
        <taxon>Streptophyta</taxon>
        <taxon>Embryophyta</taxon>
        <taxon>Tracheophyta</taxon>
        <taxon>Spermatophyta</taxon>
        <taxon>Magnoliopsida</taxon>
        <taxon>eudicotyledons</taxon>
        <taxon>Gunneridae</taxon>
        <taxon>Pentapetalae</taxon>
        <taxon>asterids</taxon>
        <taxon>campanulids</taxon>
        <taxon>Asterales</taxon>
        <taxon>Asteraceae</taxon>
        <taxon>Asteroideae</taxon>
        <taxon>Anthemideae</taxon>
        <taxon>Anthemidinae</taxon>
        <taxon>Tanacetum</taxon>
    </lineage>
</organism>
<name>A0A6L2MCM4_TANCI</name>
<dbReference type="Pfam" id="PF14223">
    <property type="entry name" value="Retrotran_gag_2"/>
    <property type="match status" value="1"/>
</dbReference>